<keyword evidence="2" id="KW-1185">Reference proteome</keyword>
<organism evidence="1 2">
    <name type="scientific">Bradyrhizobium denitrificans</name>
    <dbReference type="NCBI Taxonomy" id="2734912"/>
    <lineage>
        <taxon>Bacteria</taxon>
        <taxon>Pseudomonadati</taxon>
        <taxon>Pseudomonadota</taxon>
        <taxon>Alphaproteobacteria</taxon>
        <taxon>Hyphomicrobiales</taxon>
        <taxon>Nitrobacteraceae</taxon>
        <taxon>Bradyrhizobium</taxon>
    </lineage>
</organism>
<proteinExistence type="predicted"/>
<dbReference type="SUPFAM" id="SSF55136">
    <property type="entry name" value="Probable bacterial effector-binding domain"/>
    <property type="match status" value="1"/>
</dbReference>
<name>A0ABS5GI56_9BRAD</name>
<accession>A0ABS5GI56</accession>
<gene>
    <name evidence="1" type="ORF">JQ619_35160</name>
</gene>
<dbReference type="InterPro" id="IPR011256">
    <property type="entry name" value="Reg_factor_effector_dom_sf"/>
</dbReference>
<reference evidence="2" key="1">
    <citation type="journal article" date="2021" name="ISME J.">
        <title>Evolutionary origin and ecological implication of a unique nif island in free-living Bradyrhizobium lineages.</title>
        <authorList>
            <person name="Tao J."/>
        </authorList>
    </citation>
    <scope>NUCLEOTIDE SEQUENCE [LARGE SCALE GENOMIC DNA]</scope>
    <source>
        <strain evidence="2">SZCCT0094</strain>
    </source>
</reference>
<dbReference type="Gene3D" id="3.20.80.10">
    <property type="entry name" value="Regulatory factor, effector binding domain"/>
    <property type="match status" value="1"/>
</dbReference>
<sequence length="207" mass="22878">MLVWLVVVVGVVAAAGIAAGPIMSRVEQPKYELVERAGSIEIRNYSEMILAEAKVSGEREPAIQEGFRLIAAYIFGANKPNKTIAMTAPVQQEGKQKIAMTAPVSQQADENDLWIIRFVMPANRTLDTLPQPNDPRVTLHPQPARRMLVVRFSGLATGAIIETKTAELRNYASGHNLKTTGEALAAFYNPPWTLPIFRRNEIMLQIN</sequence>
<dbReference type="Pfam" id="PF04832">
    <property type="entry name" value="SOUL"/>
    <property type="match status" value="1"/>
</dbReference>
<dbReference type="Proteomes" id="UP001314635">
    <property type="component" value="Unassembled WGS sequence"/>
</dbReference>
<evidence type="ECO:0000313" key="2">
    <source>
        <dbReference type="Proteomes" id="UP001314635"/>
    </source>
</evidence>
<dbReference type="EMBL" id="JAFCLK010000053">
    <property type="protein sequence ID" value="MBR1140998.1"/>
    <property type="molecule type" value="Genomic_DNA"/>
</dbReference>
<dbReference type="InterPro" id="IPR006917">
    <property type="entry name" value="SOUL_heme-bd"/>
</dbReference>
<dbReference type="PANTHER" id="PTHR11220">
    <property type="entry name" value="HEME-BINDING PROTEIN-RELATED"/>
    <property type="match status" value="1"/>
</dbReference>
<protein>
    <submittedName>
        <fullName evidence="1">Heme-binding protein</fullName>
    </submittedName>
</protein>
<dbReference type="PANTHER" id="PTHR11220:SF58">
    <property type="entry name" value="SOUL HEME-BINDING FAMILY PROTEIN"/>
    <property type="match status" value="1"/>
</dbReference>
<comment type="caution">
    <text evidence="1">The sequence shown here is derived from an EMBL/GenBank/DDBJ whole genome shotgun (WGS) entry which is preliminary data.</text>
</comment>
<evidence type="ECO:0000313" key="1">
    <source>
        <dbReference type="EMBL" id="MBR1140998.1"/>
    </source>
</evidence>